<name>A0A642UPX0_DIURU</name>
<organism evidence="1 2">
    <name type="scientific">Diutina rugosa</name>
    <name type="common">Yeast</name>
    <name type="synonym">Candida rugosa</name>
    <dbReference type="NCBI Taxonomy" id="5481"/>
    <lineage>
        <taxon>Eukaryota</taxon>
        <taxon>Fungi</taxon>
        <taxon>Dikarya</taxon>
        <taxon>Ascomycota</taxon>
        <taxon>Saccharomycotina</taxon>
        <taxon>Pichiomycetes</taxon>
        <taxon>Debaryomycetaceae</taxon>
        <taxon>Diutina</taxon>
    </lineage>
</organism>
<accession>A0A642UPX0</accession>
<keyword evidence="2" id="KW-1185">Reference proteome</keyword>
<evidence type="ECO:0000313" key="2">
    <source>
        <dbReference type="Proteomes" id="UP000449547"/>
    </source>
</evidence>
<dbReference type="OrthoDB" id="2018313at2759"/>
<sequence>MAKFCLLEGLPFDVGQLVFSLLDVPSVCRLCIAFQSRAYVGEIRYWLATTKVEVTPEIVVKGDITKIDFNTLARLPALDIVVNTTDVYLDLTLWYLRRIEFNSISLTVDNKHHYLTNLRSADLRFMGSKLTDLSLIGTLINSDKIPKTLKTLRLEHFRYIPGFDLSHFTNLTHFEDRHCEYIDFYNPQLPESIVSVNHDSNSSRPIDGSKLPNLRHVRGRVRNLLWAQLESAHDIIPSLDRAAINLHTVHLEKRSSSFKGLKYPNLRIVKMTTPAPGSTLPDITEYFTKDQLAQLESVTGCSWEVARMSLLENVTVLHCHVHKEVTQDFPLPPHLVDWKIWTSESVKGIPMQIKHFTCICSRRESLSVSIDSSTLRSLNVENCRNLSLDCAKLTKLTMKSVISLTCWAPSVTNLIVISVGFDPTWLVKSFSRLAHIELDRSDCCNLVISRRLKSVTVMNSALPQLSVSADDVSIFCSALPSSTKIEADSLCFGYVRSIPCDVELTATTFKCQGSLRGVRKIVCRELECDEIDHIPLMVEKLTCSYVMPRNIYYSREDPASKLLQCHKLRYLNLTSGAVYQFISADNCLVLPPSVRQLRIDYFPESVLTIKTVNPLEYFECSARRNKSRFHFNQTPVSIRIGRNYSNFQPDLMY</sequence>
<evidence type="ECO:0000313" key="1">
    <source>
        <dbReference type="EMBL" id="KAA8902993.1"/>
    </source>
</evidence>
<gene>
    <name evidence="1" type="ORF">DIURU_002594</name>
</gene>
<protein>
    <submittedName>
        <fullName evidence="1">Uncharacterized protein</fullName>
    </submittedName>
</protein>
<dbReference type="VEuPathDB" id="FungiDB:DIURU_002594"/>
<dbReference type="EMBL" id="SWFT01000076">
    <property type="protein sequence ID" value="KAA8902993.1"/>
    <property type="molecule type" value="Genomic_DNA"/>
</dbReference>
<dbReference type="Proteomes" id="UP000449547">
    <property type="component" value="Unassembled WGS sequence"/>
</dbReference>
<dbReference type="GeneID" id="54781245"/>
<comment type="caution">
    <text evidence="1">The sequence shown here is derived from an EMBL/GenBank/DDBJ whole genome shotgun (WGS) entry which is preliminary data.</text>
</comment>
<reference evidence="1 2" key="1">
    <citation type="submission" date="2019-07" db="EMBL/GenBank/DDBJ databases">
        <title>Genome assembly of two rare yeast pathogens: Diutina rugosa and Trichomonascus ciferrii.</title>
        <authorList>
            <person name="Mixao V."/>
            <person name="Saus E."/>
            <person name="Hansen A."/>
            <person name="Lass-Flor C."/>
            <person name="Gabaldon T."/>
        </authorList>
    </citation>
    <scope>NUCLEOTIDE SEQUENCE [LARGE SCALE GENOMIC DNA]</scope>
    <source>
        <strain evidence="1 2">CBS 613</strain>
    </source>
</reference>
<proteinExistence type="predicted"/>
<dbReference type="AlphaFoldDB" id="A0A642UPX0"/>
<dbReference type="RefSeq" id="XP_034012609.1">
    <property type="nucleotide sequence ID" value="XM_034155262.1"/>
</dbReference>